<feature type="transmembrane region" description="Helical" evidence="6">
    <location>
        <begin position="28"/>
        <end position="47"/>
    </location>
</feature>
<evidence type="ECO:0000256" key="2">
    <source>
        <dbReference type="ARBA" id="ARBA00007362"/>
    </source>
</evidence>
<feature type="transmembrane region" description="Helical" evidence="6">
    <location>
        <begin position="113"/>
        <end position="129"/>
    </location>
</feature>
<keyword evidence="3 6" id="KW-0812">Transmembrane</keyword>
<dbReference type="InterPro" id="IPR037185">
    <property type="entry name" value="EmrE-like"/>
</dbReference>
<dbReference type="InterPro" id="IPR000620">
    <property type="entry name" value="EamA_dom"/>
</dbReference>
<proteinExistence type="inferred from homology"/>
<evidence type="ECO:0000256" key="3">
    <source>
        <dbReference type="ARBA" id="ARBA00022692"/>
    </source>
</evidence>
<dbReference type="InterPro" id="IPR050638">
    <property type="entry name" value="AA-Vitamin_Transporters"/>
</dbReference>
<feature type="transmembrane region" description="Helical" evidence="6">
    <location>
        <begin position="85"/>
        <end position="106"/>
    </location>
</feature>
<dbReference type="Pfam" id="PF00892">
    <property type="entry name" value="EamA"/>
    <property type="match status" value="1"/>
</dbReference>
<evidence type="ECO:0000256" key="1">
    <source>
        <dbReference type="ARBA" id="ARBA00004141"/>
    </source>
</evidence>
<evidence type="ECO:0000256" key="6">
    <source>
        <dbReference type="SAM" id="Phobius"/>
    </source>
</evidence>
<keyword evidence="5 6" id="KW-0472">Membrane</keyword>
<organism evidence="8 9">
    <name type="scientific">Vibrio panuliri</name>
    <dbReference type="NCBI Taxonomy" id="1381081"/>
    <lineage>
        <taxon>Bacteria</taxon>
        <taxon>Pseudomonadati</taxon>
        <taxon>Pseudomonadota</taxon>
        <taxon>Gammaproteobacteria</taxon>
        <taxon>Vibrionales</taxon>
        <taxon>Vibrionaceae</taxon>
        <taxon>Vibrio</taxon>
    </lineage>
</organism>
<keyword evidence="4 6" id="KW-1133">Transmembrane helix</keyword>
<protein>
    <submittedName>
        <fullName evidence="8">Multidrug transporter</fullName>
    </submittedName>
</protein>
<sequence length="295" mass="32230">MSIFYAMIPAFFWGTTYAVTQFTLEGWPALLLGALRALPAGLLLLLLRPMWPKGKQWRQLAVLGLINIGIFFSLIFVVALSLPSAISGVGMISVPVFAMIYHGVVYRRMPSKVQMLSGAMLIVLAWMLFDPNQLVLSPIGLGALLTAIFCIIIGSDITKRLGVTMHWWQVLTWQLILGGVFLAIISCIHALVDPSKYLYAIEHVSAFNVAGIAWLSLLNTALGYGLYVFLLQRMSVVEFTFGGIANPIAGIVFGVVLVGESYTLGQYGLMAGMILMSLMPQLTQSIKSARSHQAD</sequence>
<comment type="caution">
    <text evidence="8">The sequence shown here is derived from an EMBL/GenBank/DDBJ whole genome shotgun (WGS) entry which is preliminary data.</text>
</comment>
<comment type="subcellular location">
    <subcellularLocation>
        <location evidence="1">Membrane</location>
        <topology evidence="1">Multi-pass membrane protein</topology>
    </subcellularLocation>
</comment>
<evidence type="ECO:0000313" key="8">
    <source>
        <dbReference type="EMBL" id="OLQ96225.1"/>
    </source>
</evidence>
<dbReference type="RefSeq" id="WP_075713292.1">
    <property type="nucleotide sequence ID" value="NZ_AP019655.1"/>
</dbReference>
<dbReference type="PANTHER" id="PTHR32322">
    <property type="entry name" value="INNER MEMBRANE TRANSPORTER"/>
    <property type="match status" value="1"/>
</dbReference>
<evidence type="ECO:0000259" key="7">
    <source>
        <dbReference type="Pfam" id="PF00892"/>
    </source>
</evidence>
<gene>
    <name evidence="8" type="ORF">BIY20_19805</name>
</gene>
<feature type="transmembrane region" description="Helical" evidence="6">
    <location>
        <begin position="264"/>
        <end position="282"/>
    </location>
</feature>
<feature type="transmembrane region" description="Helical" evidence="6">
    <location>
        <begin position="212"/>
        <end position="230"/>
    </location>
</feature>
<keyword evidence="9" id="KW-1185">Reference proteome</keyword>
<feature type="transmembrane region" description="Helical" evidence="6">
    <location>
        <begin position="59"/>
        <end position="79"/>
    </location>
</feature>
<dbReference type="PANTHER" id="PTHR32322:SF2">
    <property type="entry name" value="EAMA DOMAIN-CONTAINING PROTEIN"/>
    <property type="match status" value="1"/>
</dbReference>
<accession>A0ABX3FR29</accession>
<dbReference type="EMBL" id="MJMH01000030">
    <property type="protein sequence ID" value="OLQ96225.1"/>
    <property type="molecule type" value="Genomic_DNA"/>
</dbReference>
<comment type="similarity">
    <text evidence="2">Belongs to the EamA transporter family.</text>
</comment>
<feature type="domain" description="EamA" evidence="7">
    <location>
        <begin position="2"/>
        <end position="126"/>
    </location>
</feature>
<evidence type="ECO:0000313" key="9">
    <source>
        <dbReference type="Proteomes" id="UP000186039"/>
    </source>
</evidence>
<reference evidence="8 9" key="1">
    <citation type="submission" date="2016-09" db="EMBL/GenBank/DDBJ databases">
        <title>Genomic Taxonomy of the Vibrionaceae.</title>
        <authorList>
            <person name="Gonzalez-Castillo A."/>
            <person name="Gomez-Gil B."/>
            <person name="Enciso-Ibarra K."/>
        </authorList>
    </citation>
    <scope>NUCLEOTIDE SEQUENCE [LARGE SCALE GENOMIC DNA]</scope>
    <source>
        <strain evidence="8 9">CAIM 1902</strain>
    </source>
</reference>
<name>A0ABX3FR29_9VIBR</name>
<dbReference type="SUPFAM" id="SSF103481">
    <property type="entry name" value="Multidrug resistance efflux transporter EmrE"/>
    <property type="match status" value="2"/>
</dbReference>
<feature type="transmembrane region" description="Helical" evidence="6">
    <location>
        <begin position="237"/>
        <end position="258"/>
    </location>
</feature>
<evidence type="ECO:0000256" key="4">
    <source>
        <dbReference type="ARBA" id="ARBA00022989"/>
    </source>
</evidence>
<feature type="transmembrane region" description="Helical" evidence="6">
    <location>
        <begin position="135"/>
        <end position="158"/>
    </location>
</feature>
<dbReference type="Proteomes" id="UP000186039">
    <property type="component" value="Unassembled WGS sequence"/>
</dbReference>
<evidence type="ECO:0000256" key="5">
    <source>
        <dbReference type="ARBA" id="ARBA00023136"/>
    </source>
</evidence>
<feature type="transmembrane region" description="Helical" evidence="6">
    <location>
        <begin position="170"/>
        <end position="192"/>
    </location>
</feature>